<evidence type="ECO:0000256" key="1">
    <source>
        <dbReference type="ARBA" id="ARBA00004141"/>
    </source>
</evidence>
<evidence type="ECO:0000256" key="8">
    <source>
        <dbReference type="ARBA" id="ARBA00023136"/>
    </source>
</evidence>
<gene>
    <name evidence="13" type="ORF">OXD698_LOCUS52915</name>
</gene>
<proteinExistence type="inferred from homology"/>
<dbReference type="Gene3D" id="1.10.287.770">
    <property type="entry name" value="YojJ-like"/>
    <property type="match status" value="1"/>
</dbReference>
<keyword evidence="6" id="KW-0915">Sodium</keyword>
<evidence type="ECO:0000256" key="12">
    <source>
        <dbReference type="SAM" id="Phobius"/>
    </source>
</evidence>
<keyword evidence="10 11" id="KW-0407">Ion channel</keyword>
<evidence type="ECO:0000256" key="2">
    <source>
        <dbReference type="ARBA" id="ARBA00022448"/>
    </source>
</evidence>
<name>A0A820QKH7_9BILA</name>
<dbReference type="PANTHER" id="PTHR11690:SF248">
    <property type="entry name" value="PICKPOCKET 17, ISOFORM A"/>
    <property type="match status" value="1"/>
</dbReference>
<comment type="similarity">
    <text evidence="11">Belongs to the amiloride-sensitive sodium channel (TC 1.A.6) family.</text>
</comment>
<dbReference type="GO" id="GO:0005886">
    <property type="term" value="C:plasma membrane"/>
    <property type="evidence" value="ECO:0007669"/>
    <property type="project" value="TreeGrafter"/>
</dbReference>
<dbReference type="PRINTS" id="PR01078">
    <property type="entry name" value="AMINACHANNEL"/>
</dbReference>
<comment type="subcellular location">
    <subcellularLocation>
        <location evidence="1">Membrane</location>
        <topology evidence="1">Multi-pass membrane protein</topology>
    </subcellularLocation>
</comment>
<dbReference type="InterPro" id="IPR001873">
    <property type="entry name" value="ENaC"/>
</dbReference>
<keyword evidence="3 11" id="KW-0894">Sodium channel</keyword>
<sequence>MWKTPPTWLLDDIKKFAETSQIPLPIDWLTNWRSHIDSSYLSIELIHESNLVENYTQTETMTAVDVLSNVGGQTGLWIGVSFLSLMELAEMLYRLIRHQYYAIRRSRNNIEDDNKI</sequence>
<keyword evidence="7 11" id="KW-0406">Ion transport</keyword>
<dbReference type="EMBL" id="CAJOAZ010029486">
    <property type="protein sequence ID" value="CAF4425653.1"/>
    <property type="molecule type" value="Genomic_DNA"/>
</dbReference>
<keyword evidence="2 11" id="KW-0813">Transport</keyword>
<keyword evidence="4 11" id="KW-0812">Transmembrane</keyword>
<organism evidence="13 14">
    <name type="scientific">Adineta steineri</name>
    <dbReference type="NCBI Taxonomy" id="433720"/>
    <lineage>
        <taxon>Eukaryota</taxon>
        <taxon>Metazoa</taxon>
        <taxon>Spiralia</taxon>
        <taxon>Gnathifera</taxon>
        <taxon>Rotifera</taxon>
        <taxon>Eurotatoria</taxon>
        <taxon>Bdelloidea</taxon>
        <taxon>Adinetida</taxon>
        <taxon>Adinetidae</taxon>
        <taxon>Adineta</taxon>
    </lineage>
</organism>
<dbReference type="GO" id="GO:0015280">
    <property type="term" value="F:ligand-gated sodium channel activity"/>
    <property type="evidence" value="ECO:0007669"/>
    <property type="project" value="TreeGrafter"/>
</dbReference>
<evidence type="ECO:0000256" key="11">
    <source>
        <dbReference type="RuleBase" id="RU000679"/>
    </source>
</evidence>
<evidence type="ECO:0000256" key="4">
    <source>
        <dbReference type="ARBA" id="ARBA00022692"/>
    </source>
</evidence>
<feature type="transmembrane region" description="Helical" evidence="12">
    <location>
        <begin position="76"/>
        <end position="96"/>
    </location>
</feature>
<keyword evidence="5 12" id="KW-1133">Transmembrane helix</keyword>
<dbReference type="Proteomes" id="UP000663844">
    <property type="component" value="Unassembled WGS sequence"/>
</dbReference>
<dbReference type="Pfam" id="PF00858">
    <property type="entry name" value="ASC"/>
    <property type="match status" value="1"/>
</dbReference>
<accession>A0A820QKH7</accession>
<evidence type="ECO:0000256" key="7">
    <source>
        <dbReference type="ARBA" id="ARBA00023065"/>
    </source>
</evidence>
<dbReference type="AlphaFoldDB" id="A0A820QKH7"/>
<evidence type="ECO:0000313" key="14">
    <source>
        <dbReference type="Proteomes" id="UP000663844"/>
    </source>
</evidence>
<protein>
    <submittedName>
        <fullName evidence="13">Uncharacterized protein</fullName>
    </submittedName>
</protein>
<dbReference type="PANTHER" id="PTHR11690">
    <property type="entry name" value="AMILORIDE-SENSITIVE SODIUM CHANNEL-RELATED"/>
    <property type="match status" value="1"/>
</dbReference>
<comment type="caution">
    <text evidence="13">The sequence shown here is derived from an EMBL/GenBank/DDBJ whole genome shotgun (WGS) entry which is preliminary data.</text>
</comment>
<evidence type="ECO:0000256" key="10">
    <source>
        <dbReference type="ARBA" id="ARBA00023303"/>
    </source>
</evidence>
<evidence type="ECO:0000256" key="5">
    <source>
        <dbReference type="ARBA" id="ARBA00022989"/>
    </source>
</evidence>
<keyword evidence="8 12" id="KW-0472">Membrane</keyword>
<evidence type="ECO:0000256" key="3">
    <source>
        <dbReference type="ARBA" id="ARBA00022461"/>
    </source>
</evidence>
<evidence type="ECO:0000313" key="13">
    <source>
        <dbReference type="EMBL" id="CAF4425653.1"/>
    </source>
</evidence>
<keyword evidence="9 11" id="KW-0739">Sodium transport</keyword>
<reference evidence="13" key="1">
    <citation type="submission" date="2021-02" db="EMBL/GenBank/DDBJ databases">
        <authorList>
            <person name="Nowell W R."/>
        </authorList>
    </citation>
    <scope>NUCLEOTIDE SEQUENCE</scope>
</reference>
<evidence type="ECO:0000256" key="6">
    <source>
        <dbReference type="ARBA" id="ARBA00023053"/>
    </source>
</evidence>
<evidence type="ECO:0000256" key="9">
    <source>
        <dbReference type="ARBA" id="ARBA00023201"/>
    </source>
</evidence>